<feature type="compositionally biased region" description="Basic and acidic residues" evidence="11">
    <location>
        <begin position="273"/>
        <end position="315"/>
    </location>
</feature>
<dbReference type="PROSITE" id="PS50003">
    <property type="entry name" value="PH_DOMAIN"/>
    <property type="match status" value="2"/>
</dbReference>
<evidence type="ECO:0000256" key="7">
    <source>
        <dbReference type="ARBA" id="ARBA00023212"/>
    </source>
</evidence>
<feature type="region of interest" description="Disordered" evidence="11">
    <location>
        <begin position="124"/>
        <end position="143"/>
    </location>
</feature>
<dbReference type="EMBL" id="JAGKHQ010000015">
    <property type="protein sequence ID" value="KAG7496760.1"/>
    <property type="molecule type" value="Genomic_DNA"/>
</dbReference>
<feature type="region of interest" description="Disordered" evidence="11">
    <location>
        <begin position="267"/>
        <end position="325"/>
    </location>
</feature>
<keyword evidence="7" id="KW-0206">Cytoskeleton</keyword>
<feature type="region of interest" description="Disordered" evidence="11">
    <location>
        <begin position="60"/>
        <end position="100"/>
    </location>
</feature>
<keyword evidence="14" id="KW-1185">Reference proteome</keyword>
<comment type="caution">
    <text evidence="13">The sequence shown here is derived from an EMBL/GenBank/DDBJ whole genome shotgun (WGS) entry which is preliminary data.</text>
</comment>
<evidence type="ECO:0000256" key="5">
    <source>
        <dbReference type="ARBA" id="ARBA00023054"/>
    </source>
</evidence>
<evidence type="ECO:0000256" key="1">
    <source>
        <dbReference type="ARBA" id="ARBA00004529"/>
    </source>
</evidence>
<dbReference type="GO" id="GO:0001725">
    <property type="term" value="C:stress fiber"/>
    <property type="evidence" value="ECO:0007669"/>
    <property type="project" value="UniProtKB-SubCell"/>
</dbReference>
<keyword evidence="2" id="KW-0963">Cytoplasm</keyword>
<feature type="region of interest" description="Disordered" evidence="11">
    <location>
        <begin position="666"/>
        <end position="739"/>
    </location>
</feature>
<dbReference type="PANTHER" id="PTHR14338:SF8">
    <property type="entry name" value="ACTIN FILAMENT-ASSOCIATED PROTEIN 1"/>
    <property type="match status" value="1"/>
</dbReference>
<dbReference type="InterPro" id="IPR030113">
    <property type="entry name" value="AFAP"/>
</dbReference>
<comment type="subcellular location">
    <subcellularLocation>
        <location evidence="1">Cytoplasm</location>
        <location evidence="1">Cytoskeleton</location>
        <location evidence="1">Stress fiber</location>
    </subcellularLocation>
</comment>
<dbReference type="Pfam" id="PF00169">
    <property type="entry name" value="PH"/>
    <property type="match status" value="2"/>
</dbReference>
<keyword evidence="5 10" id="KW-0175">Coiled coil</keyword>
<evidence type="ECO:0000256" key="6">
    <source>
        <dbReference type="ARBA" id="ARBA00023203"/>
    </source>
</evidence>
<reference evidence="13 14" key="1">
    <citation type="journal article" date="2021" name="Sci. Rep.">
        <title>Chromosome anchoring in Senegalese sole (Solea senegalensis) reveals sex-associated markers and genome rearrangements in flatfish.</title>
        <authorList>
            <person name="Guerrero-Cozar I."/>
            <person name="Gomez-Garrido J."/>
            <person name="Berbel C."/>
            <person name="Martinez-Blanch J.F."/>
            <person name="Alioto T."/>
            <person name="Claros M.G."/>
            <person name="Gagnaire P.A."/>
            <person name="Manchado M."/>
        </authorList>
    </citation>
    <scope>NUCLEOTIDE SEQUENCE [LARGE SCALE GENOMIC DNA]</scope>
    <source>
        <strain evidence="13">Sse05_10M</strain>
    </source>
</reference>
<dbReference type="CDD" id="cd13306">
    <property type="entry name" value="PH1_AFAP"/>
    <property type="match status" value="1"/>
</dbReference>
<evidence type="ECO:0000256" key="9">
    <source>
        <dbReference type="ARBA" id="ARBA00077925"/>
    </source>
</evidence>
<evidence type="ECO:0000256" key="3">
    <source>
        <dbReference type="ARBA" id="ARBA00022553"/>
    </source>
</evidence>
<feature type="coiled-coil region" evidence="10">
    <location>
        <begin position="565"/>
        <end position="650"/>
    </location>
</feature>
<dbReference type="PANTHER" id="PTHR14338">
    <property type="entry name" value="ACTIN FILAMENT-ASSOCIATED PROTEIN 1 FAMILY MEMBER"/>
    <property type="match status" value="1"/>
</dbReference>
<feature type="compositionally biased region" description="Basic and acidic residues" evidence="11">
    <location>
        <begin position="729"/>
        <end position="739"/>
    </location>
</feature>
<evidence type="ECO:0000313" key="14">
    <source>
        <dbReference type="Proteomes" id="UP000693946"/>
    </source>
</evidence>
<evidence type="ECO:0000259" key="12">
    <source>
        <dbReference type="PROSITE" id="PS50003"/>
    </source>
</evidence>
<dbReference type="SMART" id="SM00233">
    <property type="entry name" value="PH"/>
    <property type="match status" value="2"/>
</dbReference>
<dbReference type="Proteomes" id="UP000693946">
    <property type="component" value="Linkage Group LG3"/>
</dbReference>
<proteinExistence type="predicted"/>
<accession>A0AAV6QUR2</accession>
<dbReference type="GO" id="GO:0017124">
    <property type="term" value="F:SH3 domain binding"/>
    <property type="evidence" value="ECO:0007669"/>
    <property type="project" value="TreeGrafter"/>
</dbReference>
<name>A0AAV6QUR2_SOLSE</name>
<dbReference type="CDD" id="cd13307">
    <property type="entry name" value="PH2_AFAP"/>
    <property type="match status" value="1"/>
</dbReference>
<evidence type="ECO:0000313" key="13">
    <source>
        <dbReference type="EMBL" id="KAG7496760.1"/>
    </source>
</evidence>
<dbReference type="FunFam" id="2.30.29.30:FF:000020">
    <property type="entry name" value="Actin filament-associated protein 1-like 2 isoform 1"/>
    <property type="match status" value="1"/>
</dbReference>
<keyword evidence="4" id="KW-0677">Repeat</keyword>
<feature type="compositionally biased region" description="Polar residues" evidence="11">
    <location>
        <begin position="538"/>
        <end position="553"/>
    </location>
</feature>
<feature type="domain" description="PH" evidence="12">
    <location>
        <begin position="351"/>
        <end position="445"/>
    </location>
</feature>
<dbReference type="InterPro" id="IPR001849">
    <property type="entry name" value="PH_domain"/>
</dbReference>
<feature type="compositionally biased region" description="Pro residues" evidence="11">
    <location>
        <begin position="68"/>
        <end position="93"/>
    </location>
</feature>
<dbReference type="FunFam" id="2.30.29.30:FF:000122">
    <property type="entry name" value="Actin filament associated protein 1"/>
    <property type="match status" value="1"/>
</dbReference>
<keyword evidence="6" id="KW-0009">Actin-binding</keyword>
<evidence type="ECO:0000256" key="2">
    <source>
        <dbReference type="ARBA" id="ARBA00022490"/>
    </source>
</evidence>
<evidence type="ECO:0000256" key="10">
    <source>
        <dbReference type="SAM" id="Coils"/>
    </source>
</evidence>
<gene>
    <name evidence="13" type="ORF">JOB18_024606</name>
</gene>
<organism evidence="13 14">
    <name type="scientific">Solea senegalensis</name>
    <name type="common">Senegalese sole</name>
    <dbReference type="NCBI Taxonomy" id="28829"/>
    <lineage>
        <taxon>Eukaryota</taxon>
        <taxon>Metazoa</taxon>
        <taxon>Chordata</taxon>
        <taxon>Craniata</taxon>
        <taxon>Vertebrata</taxon>
        <taxon>Euteleostomi</taxon>
        <taxon>Actinopterygii</taxon>
        <taxon>Neopterygii</taxon>
        <taxon>Teleostei</taxon>
        <taxon>Neoteleostei</taxon>
        <taxon>Acanthomorphata</taxon>
        <taxon>Carangaria</taxon>
        <taxon>Pleuronectiformes</taxon>
        <taxon>Pleuronectoidei</taxon>
        <taxon>Soleidae</taxon>
        <taxon>Solea</taxon>
    </lineage>
</organism>
<feature type="domain" description="PH" evidence="12">
    <location>
        <begin position="161"/>
        <end position="257"/>
    </location>
</feature>
<dbReference type="GO" id="GO:0042169">
    <property type="term" value="F:SH2 domain binding"/>
    <property type="evidence" value="ECO:0007669"/>
    <property type="project" value="TreeGrafter"/>
</dbReference>
<evidence type="ECO:0000256" key="11">
    <source>
        <dbReference type="SAM" id="MobiDB-lite"/>
    </source>
</evidence>
<feature type="compositionally biased region" description="Low complexity" evidence="11">
    <location>
        <begin position="690"/>
        <end position="701"/>
    </location>
</feature>
<feature type="region of interest" description="Disordered" evidence="11">
    <location>
        <begin position="330"/>
        <end position="349"/>
    </location>
</feature>
<dbReference type="GO" id="GO:0005829">
    <property type="term" value="C:cytosol"/>
    <property type="evidence" value="ECO:0007669"/>
    <property type="project" value="TreeGrafter"/>
</dbReference>
<feature type="region of interest" description="Disordered" evidence="11">
    <location>
        <begin position="520"/>
        <end position="560"/>
    </location>
</feature>
<keyword evidence="3" id="KW-0597">Phosphoprotein</keyword>
<evidence type="ECO:0000256" key="4">
    <source>
        <dbReference type="ARBA" id="ARBA00022737"/>
    </source>
</evidence>
<dbReference type="AlphaFoldDB" id="A0AAV6QUR2"/>
<sequence length="739" mass="82073">MRSDPVLFTSSRAMEELVFELRLFLDLLDREYLSAGVREKKIYLSNILHRVLSDKEPSFKSEIHSGLPAPPQMPLPEIPHPWLPPNNGPPPLPSSSLPEGYYEEAVPLSPGKAPEYITSNYDSDAMSSSYESYDEEEEDGKGQKMRHQWPSEEASMDLVKDARICAFLLRKKRFGQWTKLLCVIKDNKLLCYKSSKDHTPQMELTLSGCSITHIPKDGKKKKHELKIVHQGADALVLAVQSKEQAEEWLKVMREVCVNGCVDLDGGRSGSPVHKPELEKKSSCDRPSSDGEAPHENGHSDPKDQGKGKKNSKSENKTGTVGKGAGKKITKIIGLGKKKPSTDEQTSSAEEDVPTCGYLNVLSNNRWRERWCRLKDNQLLLHKDRDDLKSHIASLPLRGCEVSPGLDHKHPFAFRLLRNSQEVAVLEASSSEEMGRWLGVLLAETGSTTDPATLHYDYIDVETTANVIQLAKQSFCFTSKRAVSPNPYLDNPVNGYACPTGTALHYDDVPINGMLKGKKGTATNGMASKQKVEPKNQSKKNGVNGMNGTASLKRNNSDAEQCKYGKNRVEADAKRLQAKEEELMKRKQDIRNHLTQLKKERRDLRTAVEAAAGKRSHGSLSERLKKVEDDCRKKEEERVTLELEVTEVKESLKKALSGGVTLGLTIEPKAGSSGLQSPAMLRRTQESSPFSSCDTSDTESCSLPVNSASLLRRQQAGQKPSTVRGHVLRKAKEWEQKSGT</sequence>
<dbReference type="GO" id="GO:0003779">
    <property type="term" value="F:actin binding"/>
    <property type="evidence" value="ECO:0007669"/>
    <property type="project" value="UniProtKB-KW"/>
</dbReference>
<protein>
    <recommendedName>
        <fullName evidence="8">Actin filament-associated protein 1</fullName>
    </recommendedName>
    <alternativeName>
        <fullName evidence="9">110 kDa actin filament-associated protein</fullName>
    </alternativeName>
</protein>
<evidence type="ECO:0000256" key="8">
    <source>
        <dbReference type="ARBA" id="ARBA00072591"/>
    </source>
</evidence>